<dbReference type="EMBL" id="JABFFQ010000005">
    <property type="protein sequence ID" value="MDV4343152.1"/>
    <property type="molecule type" value="Genomic_DNA"/>
</dbReference>
<dbReference type="Gene3D" id="3.10.50.40">
    <property type="match status" value="1"/>
</dbReference>
<evidence type="ECO:0000256" key="1">
    <source>
        <dbReference type="ARBA" id="ARBA00000971"/>
    </source>
</evidence>
<dbReference type="PANTHER" id="PTHR47861:SF3">
    <property type="entry name" value="FKBP-TYPE PEPTIDYL-PROLYL CIS-TRANS ISOMERASE SLYD"/>
    <property type="match status" value="1"/>
</dbReference>
<dbReference type="RefSeq" id="WP_317296336.1">
    <property type="nucleotide sequence ID" value="NZ_JABFFQ010000005.1"/>
</dbReference>
<organism evidence="11 12">
    <name type="scientific">Methanoculleus nereidis</name>
    <dbReference type="NCBI Taxonomy" id="2735141"/>
    <lineage>
        <taxon>Archaea</taxon>
        <taxon>Methanobacteriati</taxon>
        <taxon>Methanobacteriota</taxon>
        <taxon>Stenosarchaea group</taxon>
        <taxon>Methanomicrobia</taxon>
        <taxon>Methanomicrobiales</taxon>
        <taxon>Methanomicrobiaceae</taxon>
        <taxon>Methanoculleus</taxon>
    </lineage>
</organism>
<evidence type="ECO:0000256" key="9">
    <source>
        <dbReference type="RuleBase" id="RU003915"/>
    </source>
</evidence>
<gene>
    <name evidence="11" type="ORF">HL657_08225</name>
</gene>
<feature type="domain" description="PPIase FKBP-type" evidence="10">
    <location>
        <begin position="34"/>
        <end position="121"/>
    </location>
</feature>
<comment type="subcellular location">
    <subcellularLocation>
        <location evidence="2">Cytoplasm</location>
    </subcellularLocation>
</comment>
<dbReference type="SUPFAM" id="SSF54534">
    <property type="entry name" value="FKBP-like"/>
    <property type="match status" value="1"/>
</dbReference>
<protein>
    <recommendedName>
        <fullName evidence="9">Peptidyl-prolyl cis-trans isomerase</fullName>
        <ecNumber evidence="9">5.2.1.8</ecNumber>
    </recommendedName>
</protein>
<keyword evidence="7 8" id="KW-0413">Isomerase</keyword>
<keyword evidence="6" id="KW-0143">Chaperone</keyword>
<dbReference type="PANTHER" id="PTHR47861">
    <property type="entry name" value="FKBP-TYPE PEPTIDYL-PROLYL CIS-TRANS ISOMERASE SLYD"/>
    <property type="match status" value="1"/>
</dbReference>
<evidence type="ECO:0000256" key="7">
    <source>
        <dbReference type="ARBA" id="ARBA00023235"/>
    </source>
</evidence>
<dbReference type="Pfam" id="PF00254">
    <property type="entry name" value="FKBP_C"/>
    <property type="match status" value="1"/>
</dbReference>
<comment type="caution">
    <text evidence="11">The sequence shown here is derived from an EMBL/GenBank/DDBJ whole genome shotgun (WGS) entry which is preliminary data.</text>
</comment>
<accession>A0ABU3Z2V2</accession>
<dbReference type="Proteomes" id="UP001273768">
    <property type="component" value="Unassembled WGS sequence"/>
</dbReference>
<sequence>MRSGQAFSVLLLIACVLALCSGCTASEEERVKSGDTVLVHYTGTLENGTVFDSSAGREPLRFTVGSGRMIPGFEEGVIGMQVGEEKTLHIPADRAYGPYREDLVIVLDAAGIAGAENLTVGDQVGVPLQNGQVIPATVVAVSADTVTIDANHRLAGEDLTFNVSLVEIV</sequence>
<dbReference type="InterPro" id="IPR001179">
    <property type="entry name" value="PPIase_FKBP_dom"/>
</dbReference>
<proteinExistence type="inferred from homology"/>
<evidence type="ECO:0000256" key="6">
    <source>
        <dbReference type="ARBA" id="ARBA00023186"/>
    </source>
</evidence>
<keyword evidence="5 8" id="KW-0697">Rotamase</keyword>
<keyword evidence="4" id="KW-0963">Cytoplasm</keyword>
<dbReference type="InterPro" id="IPR046357">
    <property type="entry name" value="PPIase_dom_sf"/>
</dbReference>
<evidence type="ECO:0000256" key="2">
    <source>
        <dbReference type="ARBA" id="ARBA00004496"/>
    </source>
</evidence>
<name>A0ABU3Z2V2_9EURY</name>
<dbReference type="PROSITE" id="PS51257">
    <property type="entry name" value="PROKAR_LIPOPROTEIN"/>
    <property type="match status" value="1"/>
</dbReference>
<evidence type="ECO:0000256" key="4">
    <source>
        <dbReference type="ARBA" id="ARBA00022490"/>
    </source>
</evidence>
<keyword evidence="12" id="KW-1185">Reference proteome</keyword>
<evidence type="ECO:0000256" key="8">
    <source>
        <dbReference type="PROSITE-ProRule" id="PRU00277"/>
    </source>
</evidence>
<dbReference type="EC" id="5.2.1.8" evidence="9"/>
<comment type="similarity">
    <text evidence="3 9">Belongs to the FKBP-type PPIase family.</text>
</comment>
<evidence type="ECO:0000259" key="10">
    <source>
        <dbReference type="PROSITE" id="PS50059"/>
    </source>
</evidence>
<evidence type="ECO:0000256" key="3">
    <source>
        <dbReference type="ARBA" id="ARBA00006577"/>
    </source>
</evidence>
<evidence type="ECO:0000313" key="12">
    <source>
        <dbReference type="Proteomes" id="UP001273768"/>
    </source>
</evidence>
<evidence type="ECO:0000313" key="11">
    <source>
        <dbReference type="EMBL" id="MDV4343152.1"/>
    </source>
</evidence>
<reference evidence="11 12" key="1">
    <citation type="submission" date="2020-05" db="EMBL/GenBank/DDBJ databases">
        <title>Isolation and characterization of methanoarchaea from a cold seep at offshore SW Taiwan.</title>
        <authorList>
            <person name="Chen Y.-W."/>
            <person name="Chen S.-C."/>
            <person name="Lai M.-C."/>
        </authorList>
    </citation>
    <scope>NUCLEOTIDE SEQUENCE [LARGE SCALE GENOMIC DNA]</scope>
    <source>
        <strain evidence="11 12">YWC-01</strain>
    </source>
</reference>
<dbReference type="GO" id="GO:0016853">
    <property type="term" value="F:isomerase activity"/>
    <property type="evidence" value="ECO:0007669"/>
    <property type="project" value="UniProtKB-KW"/>
</dbReference>
<evidence type="ECO:0000256" key="5">
    <source>
        <dbReference type="ARBA" id="ARBA00023110"/>
    </source>
</evidence>
<comment type="catalytic activity">
    <reaction evidence="1 8 9">
        <text>[protein]-peptidylproline (omega=180) = [protein]-peptidylproline (omega=0)</text>
        <dbReference type="Rhea" id="RHEA:16237"/>
        <dbReference type="Rhea" id="RHEA-COMP:10747"/>
        <dbReference type="Rhea" id="RHEA-COMP:10748"/>
        <dbReference type="ChEBI" id="CHEBI:83833"/>
        <dbReference type="ChEBI" id="CHEBI:83834"/>
        <dbReference type="EC" id="5.2.1.8"/>
    </reaction>
</comment>
<dbReference type="PROSITE" id="PS50059">
    <property type="entry name" value="FKBP_PPIASE"/>
    <property type="match status" value="1"/>
</dbReference>